<dbReference type="Pfam" id="PF00849">
    <property type="entry name" value="PseudoU_synth_2"/>
    <property type="match status" value="1"/>
</dbReference>
<gene>
    <name evidence="12" type="ORF">CDN99_18800</name>
</gene>
<dbReference type="GO" id="GO:0000455">
    <property type="term" value="P:enzyme-directed rRNA pseudouridine synthesis"/>
    <property type="evidence" value="ECO:0007669"/>
    <property type="project" value="TreeGrafter"/>
</dbReference>
<dbReference type="EMBL" id="NIOF01000009">
    <property type="protein sequence ID" value="OWQ87635.1"/>
    <property type="molecule type" value="Genomic_DNA"/>
</dbReference>
<accession>A0A246J4W2</accession>
<sequence length="287" mass="30775">MTSPSSVAAGPASPFASDAPSDAATRPSCAAPSPSLPESSSASPAAPCSAPSSRALRLIHLDDDLAVVDKPAGLLVHRTAIDAHEEDAALQRLRDQLGRPVWPAHRLDRGTSGVLVFALSAAVASLLGHALAERRTHKRYLALVRGWPMTEAGVVDHPLARDPELPSAGQPRLEAQTEWACLRRIELPVVTDPRFPTTRLSALACEPVQGRRHQIRRHLKHIAHPIVGDANHGKGPLNRTLAAHLGLQRLWLHAQQLTLTHPISGVTLTLEASPGPEWRRFLGPVAD</sequence>
<evidence type="ECO:0000256" key="5">
    <source>
        <dbReference type="ARBA" id="ARBA00038943"/>
    </source>
</evidence>
<organism evidence="12 13">
    <name type="scientific">Roseateles aquatilis</name>
    <dbReference type="NCBI Taxonomy" id="431061"/>
    <lineage>
        <taxon>Bacteria</taxon>
        <taxon>Pseudomonadati</taxon>
        <taxon>Pseudomonadota</taxon>
        <taxon>Betaproteobacteria</taxon>
        <taxon>Burkholderiales</taxon>
        <taxon>Sphaerotilaceae</taxon>
        <taxon>Roseateles</taxon>
    </lineage>
</organism>
<evidence type="ECO:0000256" key="6">
    <source>
        <dbReference type="ARBA" id="ARBA00040675"/>
    </source>
</evidence>
<dbReference type="GO" id="GO:0003723">
    <property type="term" value="F:RNA binding"/>
    <property type="evidence" value="ECO:0007669"/>
    <property type="project" value="InterPro"/>
</dbReference>
<feature type="region of interest" description="Disordered" evidence="10">
    <location>
        <begin position="1"/>
        <end position="48"/>
    </location>
</feature>
<evidence type="ECO:0000256" key="4">
    <source>
        <dbReference type="ARBA" id="ARBA00037670"/>
    </source>
</evidence>
<reference evidence="12 13" key="1">
    <citation type="journal article" date="2008" name="Int. J. Syst. Evol. Microbiol.">
        <title>Description of Roseateles aquatilis sp. nov. and Roseateles terrae sp. nov., in the class Betaproteobacteria, and emended description of the genus Roseateles.</title>
        <authorList>
            <person name="Gomila M."/>
            <person name="Bowien B."/>
            <person name="Falsen E."/>
            <person name="Moore E.R."/>
            <person name="Lalucat J."/>
        </authorList>
    </citation>
    <scope>NUCLEOTIDE SEQUENCE [LARGE SCALE GENOMIC DNA]</scope>
    <source>
        <strain evidence="12 13">CCUG 48205</strain>
    </source>
</reference>
<keyword evidence="13" id="KW-1185">Reference proteome</keyword>
<evidence type="ECO:0000256" key="2">
    <source>
        <dbReference type="ARBA" id="ARBA00023235"/>
    </source>
</evidence>
<dbReference type="PANTHER" id="PTHR21600">
    <property type="entry name" value="MITOCHONDRIAL RNA PSEUDOURIDINE SYNTHASE"/>
    <property type="match status" value="1"/>
</dbReference>
<comment type="caution">
    <text evidence="12">The sequence shown here is derived from an EMBL/GenBank/DDBJ whole genome shotgun (WGS) entry which is preliminary data.</text>
</comment>
<evidence type="ECO:0000259" key="11">
    <source>
        <dbReference type="Pfam" id="PF00849"/>
    </source>
</evidence>
<dbReference type="GO" id="GO:0160149">
    <property type="term" value="F:tRNA pseudouridine(65) synthase activity"/>
    <property type="evidence" value="ECO:0007669"/>
    <property type="project" value="UniProtKB-EC"/>
</dbReference>
<dbReference type="SUPFAM" id="SSF55120">
    <property type="entry name" value="Pseudouridine synthase"/>
    <property type="match status" value="1"/>
</dbReference>
<evidence type="ECO:0000256" key="3">
    <source>
        <dbReference type="ARBA" id="ARBA00036607"/>
    </source>
</evidence>
<feature type="domain" description="Pseudouridine synthase RsuA/RluA-like" evidence="11">
    <location>
        <begin position="64"/>
        <end position="221"/>
    </location>
</feature>
<proteinExistence type="predicted"/>
<comment type="catalytic activity">
    <reaction evidence="3">
        <text>uridine(65) in tRNA = pseudouridine(65) in tRNA</text>
        <dbReference type="Rhea" id="RHEA:42536"/>
        <dbReference type="Rhea" id="RHEA-COMP:10103"/>
        <dbReference type="Rhea" id="RHEA-COMP:10104"/>
        <dbReference type="ChEBI" id="CHEBI:65314"/>
        <dbReference type="ChEBI" id="CHEBI:65315"/>
        <dbReference type="EC" id="5.4.99.26"/>
    </reaction>
</comment>
<dbReference type="EC" id="5.4.99.26" evidence="5"/>
<evidence type="ECO:0000313" key="12">
    <source>
        <dbReference type="EMBL" id="OWQ87635.1"/>
    </source>
</evidence>
<keyword evidence="2" id="KW-0413">Isomerase</keyword>
<dbReference type="InterPro" id="IPR020103">
    <property type="entry name" value="PsdUridine_synth_cat_dom_sf"/>
</dbReference>
<dbReference type="GO" id="GO:0008033">
    <property type="term" value="P:tRNA processing"/>
    <property type="evidence" value="ECO:0007669"/>
    <property type="project" value="UniProtKB-KW"/>
</dbReference>
<dbReference type="InterPro" id="IPR050188">
    <property type="entry name" value="RluA_PseudoU_synthase"/>
</dbReference>
<comment type="function">
    <text evidence="4">Responsible for synthesis of pseudouridine from uracil-65 in transfer RNAs.</text>
</comment>
<name>A0A246J4W2_9BURK</name>
<evidence type="ECO:0000256" key="8">
    <source>
        <dbReference type="ARBA" id="ARBA00041975"/>
    </source>
</evidence>
<protein>
    <recommendedName>
        <fullName evidence="6">tRNA pseudouridine synthase C</fullName>
        <ecNumber evidence="5">5.4.99.26</ecNumber>
    </recommendedName>
    <alternativeName>
        <fullName evidence="8">tRNA pseudouridine(65) synthase</fullName>
    </alternativeName>
    <alternativeName>
        <fullName evidence="9">tRNA pseudouridylate synthase C</fullName>
    </alternativeName>
    <alternativeName>
        <fullName evidence="7">tRNA-uridine isomerase C</fullName>
    </alternativeName>
</protein>
<evidence type="ECO:0000256" key="7">
    <source>
        <dbReference type="ARBA" id="ARBA00041803"/>
    </source>
</evidence>
<dbReference type="InterPro" id="IPR006224">
    <property type="entry name" value="PsdUridine_synth_RluA-like_CS"/>
</dbReference>
<dbReference type="InterPro" id="IPR006145">
    <property type="entry name" value="PsdUridine_synth_RsuA/RluA"/>
</dbReference>
<evidence type="ECO:0000256" key="1">
    <source>
        <dbReference type="ARBA" id="ARBA00022694"/>
    </source>
</evidence>
<dbReference type="PROSITE" id="PS01129">
    <property type="entry name" value="PSI_RLU"/>
    <property type="match status" value="1"/>
</dbReference>
<keyword evidence="1" id="KW-0819">tRNA processing</keyword>
<evidence type="ECO:0000256" key="9">
    <source>
        <dbReference type="ARBA" id="ARBA00043049"/>
    </source>
</evidence>
<dbReference type="PANTHER" id="PTHR21600:SF56">
    <property type="entry name" value="TRNA PSEUDOURIDINE SYNTHASE C"/>
    <property type="match status" value="1"/>
</dbReference>
<dbReference type="Gene3D" id="3.30.2350.10">
    <property type="entry name" value="Pseudouridine synthase"/>
    <property type="match status" value="1"/>
</dbReference>
<dbReference type="AlphaFoldDB" id="A0A246J4W2"/>
<evidence type="ECO:0000256" key="10">
    <source>
        <dbReference type="SAM" id="MobiDB-lite"/>
    </source>
</evidence>
<evidence type="ECO:0000313" key="13">
    <source>
        <dbReference type="Proteomes" id="UP000197468"/>
    </source>
</evidence>
<dbReference type="Proteomes" id="UP000197468">
    <property type="component" value="Unassembled WGS sequence"/>
</dbReference>